<keyword evidence="3" id="KW-1185">Reference proteome</keyword>
<sequence>MHQFDVKNAFLQRNLEEEAYVNVPLGYTFTHQNNVICSLKKSLYANGDHTLFIKRGDPNKVTALIVYADDIIITGDDIQETKCLGQNLSREFDIKYLGRLKYFLGIEVAYSKGVFLSQHKYILDLLQKTGNWNFDQVEKSSYRWLIERLIYLNHTRPDITFAVNVLSQYTNDPRKIHLQTAYRLLKYLKTTTGQGILFKKGGNQSVESYTNANYAGSVIDHRSTSGYCTFVCGNLVTWRSKKKQVVAQSGAEAKFRALAQGIREDLWIRGLLDELRVNQSKHMKLFCDNKSAIAIARNPVQHDRTKHIEVDRHFIKEKVETRDVDLIYVGTSEHVAGIFTKGLTRPVFQRLVSKLGMENIHTQLEKGC</sequence>
<name>A0A7I8KG11_SPIIN</name>
<organism evidence="2 3">
    <name type="scientific">Spirodela intermedia</name>
    <name type="common">Intermediate duckweed</name>
    <dbReference type="NCBI Taxonomy" id="51605"/>
    <lineage>
        <taxon>Eukaryota</taxon>
        <taxon>Viridiplantae</taxon>
        <taxon>Streptophyta</taxon>
        <taxon>Embryophyta</taxon>
        <taxon>Tracheophyta</taxon>
        <taxon>Spermatophyta</taxon>
        <taxon>Magnoliopsida</taxon>
        <taxon>Liliopsida</taxon>
        <taxon>Araceae</taxon>
        <taxon>Lemnoideae</taxon>
        <taxon>Spirodela</taxon>
    </lineage>
</organism>
<dbReference type="Pfam" id="PF07727">
    <property type="entry name" value="RVT_2"/>
    <property type="match status" value="1"/>
</dbReference>
<dbReference type="CDD" id="cd09272">
    <property type="entry name" value="RNase_HI_RT_Ty1"/>
    <property type="match status" value="1"/>
</dbReference>
<dbReference type="Proteomes" id="UP000663760">
    <property type="component" value="Chromosome 5"/>
</dbReference>
<gene>
    <name evidence="2" type="ORF">SI8410_05006777</name>
</gene>
<reference evidence="2" key="1">
    <citation type="submission" date="2020-02" db="EMBL/GenBank/DDBJ databases">
        <authorList>
            <person name="Scholz U."/>
            <person name="Mascher M."/>
            <person name="Fiebig A."/>
        </authorList>
    </citation>
    <scope>NUCLEOTIDE SEQUENCE</scope>
</reference>
<dbReference type="PANTHER" id="PTHR11439">
    <property type="entry name" value="GAG-POL-RELATED RETROTRANSPOSON"/>
    <property type="match status" value="1"/>
</dbReference>
<accession>A0A7I8KG11</accession>
<dbReference type="SUPFAM" id="SSF56672">
    <property type="entry name" value="DNA/RNA polymerases"/>
    <property type="match status" value="1"/>
</dbReference>
<feature type="domain" description="Reverse transcriptase Ty1/copia-type" evidence="1">
    <location>
        <begin position="49"/>
        <end position="130"/>
    </location>
</feature>
<evidence type="ECO:0000313" key="2">
    <source>
        <dbReference type="EMBL" id="CAA7396114.1"/>
    </source>
</evidence>
<evidence type="ECO:0000313" key="3">
    <source>
        <dbReference type="Proteomes" id="UP000663760"/>
    </source>
</evidence>
<dbReference type="OrthoDB" id="430476at2759"/>
<dbReference type="AlphaFoldDB" id="A0A7I8KG11"/>
<dbReference type="PANTHER" id="PTHR11439:SF440">
    <property type="entry name" value="INTEGRASE CATALYTIC DOMAIN-CONTAINING PROTEIN"/>
    <property type="match status" value="1"/>
</dbReference>
<evidence type="ECO:0000259" key="1">
    <source>
        <dbReference type="Pfam" id="PF07727"/>
    </source>
</evidence>
<protein>
    <recommendedName>
        <fullName evidence="1">Reverse transcriptase Ty1/copia-type domain-containing protein</fullName>
    </recommendedName>
</protein>
<dbReference type="InterPro" id="IPR043502">
    <property type="entry name" value="DNA/RNA_pol_sf"/>
</dbReference>
<dbReference type="InterPro" id="IPR013103">
    <property type="entry name" value="RVT_2"/>
</dbReference>
<proteinExistence type="predicted"/>
<dbReference type="EMBL" id="LR746268">
    <property type="protein sequence ID" value="CAA7396114.1"/>
    <property type="molecule type" value="Genomic_DNA"/>
</dbReference>